<gene>
    <name evidence="2" type="ordered locus">CJA_2829</name>
</gene>
<reference evidence="2 3" key="1">
    <citation type="journal article" date="2008" name="J. Bacteriol.">
        <title>Insights into plant cell wall degradation from the genome sequence of the soil bacterium Cellvibrio japonicus.</title>
        <authorList>
            <person name="Deboy R.T."/>
            <person name="Mongodin E.F."/>
            <person name="Fouts D.E."/>
            <person name="Tailford L.E."/>
            <person name="Khouri H."/>
            <person name="Emerson J.B."/>
            <person name="Mohamoud Y."/>
            <person name="Watkins K."/>
            <person name="Henrissat B."/>
            <person name="Gilbert H.J."/>
            <person name="Nelson K.E."/>
        </authorList>
    </citation>
    <scope>NUCLEOTIDE SEQUENCE [LARGE SCALE GENOMIC DNA]</scope>
    <source>
        <strain evidence="2 3">Ueda107</strain>
    </source>
</reference>
<dbReference type="EMBL" id="CP000934">
    <property type="protein sequence ID" value="ACE82867.1"/>
    <property type="molecule type" value="Genomic_DNA"/>
</dbReference>
<keyword evidence="1" id="KW-1133">Transmembrane helix</keyword>
<protein>
    <submittedName>
        <fullName evidence="2">Putative lipoprotein</fullName>
    </submittedName>
</protein>
<dbReference type="eggNOG" id="COG3317">
    <property type="taxonomic scope" value="Bacteria"/>
</dbReference>
<dbReference type="InterPro" id="IPR010653">
    <property type="entry name" value="NlpB/DapX"/>
</dbReference>
<dbReference type="InterPro" id="IPR042268">
    <property type="entry name" value="BamC_C"/>
</dbReference>
<evidence type="ECO:0000313" key="2">
    <source>
        <dbReference type="EMBL" id="ACE82867.1"/>
    </source>
</evidence>
<dbReference type="HOGENOM" id="CLU_060317_0_0_6"/>
<dbReference type="KEGG" id="cja:CJA_2829"/>
<evidence type="ECO:0000313" key="3">
    <source>
        <dbReference type="Proteomes" id="UP000001036"/>
    </source>
</evidence>
<dbReference type="AlphaFoldDB" id="B3PC18"/>
<keyword evidence="3" id="KW-1185">Reference proteome</keyword>
<dbReference type="Proteomes" id="UP000001036">
    <property type="component" value="Chromosome"/>
</dbReference>
<name>B3PC18_CELJU</name>
<organism evidence="2 3">
    <name type="scientific">Cellvibrio japonicus (strain Ueda107)</name>
    <name type="common">Pseudomonas fluorescens subsp. cellulosa</name>
    <dbReference type="NCBI Taxonomy" id="498211"/>
    <lineage>
        <taxon>Bacteria</taxon>
        <taxon>Pseudomonadati</taxon>
        <taxon>Pseudomonadota</taxon>
        <taxon>Gammaproteobacteria</taxon>
        <taxon>Cellvibrionales</taxon>
        <taxon>Cellvibrionaceae</taxon>
        <taxon>Cellvibrio</taxon>
    </lineage>
</organism>
<dbReference type="Gene3D" id="3.30.310.170">
    <property type="entry name" value="Outer membrane protein assembly factor BamC"/>
    <property type="match status" value="1"/>
</dbReference>
<evidence type="ECO:0000256" key="1">
    <source>
        <dbReference type="SAM" id="Phobius"/>
    </source>
</evidence>
<keyword evidence="2" id="KW-0449">Lipoprotein</keyword>
<keyword evidence="1" id="KW-0812">Transmembrane</keyword>
<accession>B3PC18</accession>
<keyword evidence="1" id="KW-0472">Membrane</keyword>
<dbReference type="Pfam" id="PF06804">
    <property type="entry name" value="Lipoprotein_18"/>
    <property type="match status" value="1"/>
</dbReference>
<sequence length="415" mass="46175">MARGCFTTIFMSPDADMTIMTTTCQRFTAFSCYAALSLFCVMLSGCGLFFGEEGIFRNRESDYLKADNIPPLVLPPGKHSQAMGELYPIPAITATDFGYDPEASGFDVPRPMPISANLVQENVKIQRVGGESWILLNVSPGEVWPRVRNFLNVNDLAVSRADIGKGIIETSWLQFKTDLNTYDRYRLQIDQGVQPETSEIHILHMSIPVSEKDRAPDAAWPRRSVNAEREKWLLDELAATLASDVSEGGTSLLAQSIGGSVKAGLTMVRGEPVLNIKLDHQRAMATLGYAAKQDGFTTFESDADAGLFYVEYIDPEENKPGWLRRLFRIGLDPKPPTTPYSLAQIKTNMLTGDDFKNAPVSNRRKEKELPKAPGYLLVISGDEGNYQVQIRDPYGKRLKLGESRELLTLLRKNLI</sequence>
<proteinExistence type="predicted"/>
<feature type="transmembrane region" description="Helical" evidence="1">
    <location>
        <begin position="27"/>
        <end position="50"/>
    </location>
</feature>
<dbReference type="STRING" id="498211.CJA_2829"/>